<dbReference type="PROSITE" id="PS50011">
    <property type="entry name" value="PROTEIN_KINASE_DOM"/>
    <property type="match status" value="1"/>
</dbReference>
<dbReference type="GO" id="GO:0000196">
    <property type="term" value="P:cell integrity MAPK cascade"/>
    <property type="evidence" value="ECO:0007669"/>
    <property type="project" value="UniProtKB-ARBA"/>
</dbReference>
<feature type="region of interest" description="Disordered" evidence="11">
    <location>
        <begin position="1083"/>
        <end position="1130"/>
    </location>
</feature>
<feature type="compositionally biased region" description="Polar residues" evidence="11">
    <location>
        <begin position="1190"/>
        <end position="1215"/>
    </location>
</feature>
<dbReference type="PANTHER" id="PTHR48016">
    <property type="entry name" value="MAP KINASE KINASE KINASE SSK2-RELATED-RELATED"/>
    <property type="match status" value="1"/>
</dbReference>
<dbReference type="Pfam" id="PF00069">
    <property type="entry name" value="Pkinase"/>
    <property type="match status" value="1"/>
</dbReference>
<feature type="compositionally biased region" description="Basic and acidic residues" evidence="11">
    <location>
        <begin position="1120"/>
        <end position="1130"/>
    </location>
</feature>
<evidence type="ECO:0000256" key="8">
    <source>
        <dbReference type="ARBA" id="ARBA00048130"/>
    </source>
</evidence>
<feature type="domain" description="Protein kinase" evidence="12">
    <location>
        <begin position="1320"/>
        <end position="1590"/>
    </location>
</feature>
<dbReference type="SMART" id="SM00220">
    <property type="entry name" value="S_TKc"/>
    <property type="match status" value="1"/>
</dbReference>
<comment type="similarity">
    <text evidence="1">Belongs to the protein kinase superfamily. STE Ser/Thr protein kinase family. MAP kinase kinase kinase subfamily.</text>
</comment>
<feature type="compositionally biased region" description="Polar residues" evidence="11">
    <location>
        <begin position="187"/>
        <end position="213"/>
    </location>
</feature>
<evidence type="ECO:0000256" key="9">
    <source>
        <dbReference type="ARBA" id="ARBA00068103"/>
    </source>
</evidence>
<dbReference type="Gene3D" id="1.10.510.10">
    <property type="entry name" value="Transferase(Phosphotransferase) domain 1"/>
    <property type="match status" value="1"/>
</dbReference>
<feature type="compositionally biased region" description="Basic and acidic residues" evidence="11">
    <location>
        <begin position="786"/>
        <end position="808"/>
    </location>
</feature>
<feature type="region of interest" description="Disordered" evidence="11">
    <location>
        <begin position="854"/>
        <end position="873"/>
    </location>
</feature>
<feature type="region of interest" description="Disordered" evidence="11">
    <location>
        <begin position="149"/>
        <end position="213"/>
    </location>
</feature>
<comment type="catalytic activity">
    <reaction evidence="8">
        <text>L-seryl-[protein] + ATP = O-phospho-L-seryl-[protein] + ADP + H(+)</text>
        <dbReference type="Rhea" id="RHEA:17989"/>
        <dbReference type="Rhea" id="RHEA-COMP:9863"/>
        <dbReference type="Rhea" id="RHEA-COMP:11604"/>
        <dbReference type="ChEBI" id="CHEBI:15378"/>
        <dbReference type="ChEBI" id="CHEBI:29999"/>
        <dbReference type="ChEBI" id="CHEBI:30616"/>
        <dbReference type="ChEBI" id="CHEBI:83421"/>
        <dbReference type="ChEBI" id="CHEBI:456216"/>
        <dbReference type="EC" id="2.7.11.24"/>
    </reaction>
    <physiologicalReaction direction="left-to-right" evidence="8">
        <dbReference type="Rhea" id="RHEA:17990"/>
    </physiologicalReaction>
</comment>
<gene>
    <name evidence="13" type="ORF">AJ80_04312</name>
</gene>
<feature type="compositionally biased region" description="Polar residues" evidence="11">
    <location>
        <begin position="149"/>
        <end position="171"/>
    </location>
</feature>
<feature type="compositionally biased region" description="Basic and acidic residues" evidence="11">
    <location>
        <begin position="753"/>
        <end position="762"/>
    </location>
</feature>
<dbReference type="InterPro" id="IPR050538">
    <property type="entry name" value="MAP_kinase_kinase_kinase"/>
</dbReference>
<evidence type="ECO:0000256" key="5">
    <source>
        <dbReference type="ARBA" id="ARBA00022777"/>
    </source>
</evidence>
<dbReference type="InterPro" id="IPR017441">
    <property type="entry name" value="Protein_kinase_ATP_BS"/>
</dbReference>
<dbReference type="OrthoDB" id="266718at2759"/>
<feature type="compositionally biased region" description="Polar residues" evidence="11">
    <location>
        <begin position="690"/>
        <end position="713"/>
    </location>
</feature>
<dbReference type="EMBL" id="PDNA01000054">
    <property type="protein sequence ID" value="PGH18894.1"/>
    <property type="molecule type" value="Genomic_DNA"/>
</dbReference>
<dbReference type="EC" id="2.7.11.24" evidence="2"/>
<evidence type="ECO:0000256" key="6">
    <source>
        <dbReference type="ARBA" id="ARBA00022840"/>
    </source>
</evidence>
<dbReference type="PANTHER" id="PTHR48016:SF48">
    <property type="entry name" value="SERINE_THREONINE-PROTEIN KINASE BCK1_SLK1_SSP31"/>
    <property type="match status" value="1"/>
</dbReference>
<dbReference type="GO" id="GO:0005524">
    <property type="term" value="F:ATP binding"/>
    <property type="evidence" value="ECO:0007669"/>
    <property type="project" value="UniProtKB-UniRule"/>
</dbReference>
<feature type="compositionally biased region" description="Polar residues" evidence="11">
    <location>
        <begin position="822"/>
        <end position="841"/>
    </location>
</feature>
<dbReference type="InterPro" id="IPR011009">
    <property type="entry name" value="Kinase-like_dom_sf"/>
</dbReference>
<dbReference type="GO" id="GO:0004707">
    <property type="term" value="F:MAP kinase activity"/>
    <property type="evidence" value="ECO:0007669"/>
    <property type="project" value="UniProtKB-EC"/>
</dbReference>
<comment type="caution">
    <text evidence="13">The sequence shown here is derived from an EMBL/GenBank/DDBJ whole genome shotgun (WGS) entry which is preliminary data.</text>
</comment>
<reference evidence="13 14" key="1">
    <citation type="submission" date="2017-10" db="EMBL/GenBank/DDBJ databases">
        <title>Comparative genomics in systemic dimorphic fungi from Ajellomycetaceae.</title>
        <authorList>
            <person name="Munoz J.F."/>
            <person name="Mcewen J.G."/>
            <person name="Clay O.K."/>
            <person name="Cuomo C.A."/>
        </authorList>
    </citation>
    <scope>NUCLEOTIDE SEQUENCE [LARGE SCALE GENOMIC DNA]</scope>
    <source>
        <strain evidence="13 14">UAMH7299</strain>
    </source>
</reference>
<comment type="catalytic activity">
    <reaction evidence="7">
        <text>L-threonyl-[protein] + ATP = O-phospho-L-threonyl-[protein] + ADP + H(+)</text>
        <dbReference type="Rhea" id="RHEA:46608"/>
        <dbReference type="Rhea" id="RHEA-COMP:11060"/>
        <dbReference type="Rhea" id="RHEA-COMP:11605"/>
        <dbReference type="ChEBI" id="CHEBI:15378"/>
        <dbReference type="ChEBI" id="CHEBI:30013"/>
        <dbReference type="ChEBI" id="CHEBI:30616"/>
        <dbReference type="ChEBI" id="CHEBI:61977"/>
        <dbReference type="ChEBI" id="CHEBI:456216"/>
        <dbReference type="EC" id="2.7.11.24"/>
    </reaction>
    <physiologicalReaction direction="left-to-right" evidence="7">
        <dbReference type="Rhea" id="RHEA:46609"/>
    </physiologicalReaction>
</comment>
<dbReference type="Proteomes" id="UP000224634">
    <property type="component" value="Unassembled WGS sequence"/>
</dbReference>
<evidence type="ECO:0000256" key="1">
    <source>
        <dbReference type="ARBA" id="ARBA00006529"/>
    </source>
</evidence>
<dbReference type="InterPro" id="IPR000719">
    <property type="entry name" value="Prot_kinase_dom"/>
</dbReference>
<evidence type="ECO:0000313" key="14">
    <source>
        <dbReference type="Proteomes" id="UP000224634"/>
    </source>
</evidence>
<feature type="region of interest" description="Disordered" evidence="11">
    <location>
        <begin position="678"/>
        <end position="716"/>
    </location>
</feature>
<organism evidence="13 14">
    <name type="scientific">Polytolypa hystricis (strain UAMH7299)</name>
    <dbReference type="NCBI Taxonomy" id="1447883"/>
    <lineage>
        <taxon>Eukaryota</taxon>
        <taxon>Fungi</taxon>
        <taxon>Dikarya</taxon>
        <taxon>Ascomycota</taxon>
        <taxon>Pezizomycotina</taxon>
        <taxon>Eurotiomycetes</taxon>
        <taxon>Eurotiomycetidae</taxon>
        <taxon>Onygenales</taxon>
        <taxon>Onygenales incertae sedis</taxon>
        <taxon>Polytolypa</taxon>
    </lineage>
</organism>
<dbReference type="PROSITE" id="PS00108">
    <property type="entry name" value="PROTEIN_KINASE_ST"/>
    <property type="match status" value="1"/>
</dbReference>
<feature type="region of interest" description="Disordered" evidence="11">
    <location>
        <begin position="335"/>
        <end position="367"/>
    </location>
</feature>
<proteinExistence type="inferred from homology"/>
<feature type="compositionally biased region" description="Polar residues" evidence="11">
    <location>
        <begin position="58"/>
        <end position="68"/>
    </location>
</feature>
<feature type="compositionally biased region" description="Basic and acidic residues" evidence="11">
    <location>
        <begin position="854"/>
        <end position="864"/>
    </location>
</feature>
<feature type="compositionally biased region" description="Pro residues" evidence="11">
    <location>
        <begin position="44"/>
        <end position="54"/>
    </location>
</feature>
<feature type="region of interest" description="Disordered" evidence="11">
    <location>
        <begin position="753"/>
        <end position="849"/>
    </location>
</feature>
<feature type="binding site" evidence="10">
    <location>
        <position position="1349"/>
    </location>
    <ligand>
        <name>ATP</name>
        <dbReference type="ChEBI" id="CHEBI:30616"/>
    </ligand>
</feature>
<feature type="region of interest" description="Disordered" evidence="11">
    <location>
        <begin position="540"/>
        <end position="559"/>
    </location>
</feature>
<feature type="region of interest" description="Disordered" evidence="11">
    <location>
        <begin position="1249"/>
        <end position="1268"/>
    </location>
</feature>
<dbReference type="FunFam" id="1.10.510.10:FF:000182">
    <property type="entry name" value="MAP kinase kinase kinase mkh1"/>
    <property type="match status" value="1"/>
</dbReference>
<keyword evidence="6 10" id="KW-0067">ATP-binding</keyword>
<keyword evidence="14" id="KW-1185">Reference proteome</keyword>
<evidence type="ECO:0000256" key="3">
    <source>
        <dbReference type="ARBA" id="ARBA00022679"/>
    </source>
</evidence>
<feature type="region of interest" description="Disordered" evidence="11">
    <location>
        <begin position="383"/>
        <end position="447"/>
    </location>
</feature>
<sequence>MESQRQQYIPAPPPPTMSQSGSQAHVLQLPPPPPRIQHSGSHNLPPPPPGPPPGANYGVQSTWQQNWGRQPAPFPPPPPPLIPTNQYNAPHSRQIPAPLSIPIPQMSNDLQPLTSATYIPGADSFGPGVGIPPLFTQDYPRETAAHNTNAQSYSDGTMMSTTGNRPHQLSVPSRDHQDTVSPGPPTATLQNPQPHTSQTLDYSSNQTNSHQQAFGTLGGMSAQEANERWPLERVLSWLTQNGFSNDWRETFRGLELQGGDFIELGRGANGRGNLSKMHQVVYPQLAKECTKSGTGWDQPREREEGKRMRKLIRKIADNETGGIGRYYDSNNQFLPSASTDGGLENSPNLGREPFPAYSTTGTDTSPAQHFSFKAMASTFNPRQFSSQNYDQSHESGAPEASSRTEFSRAMLNMVSERRRHSPSASSDNGASHPREDNPQSGSPAAQYAALAQQEGTFPGDFSSNKRNSSDSLAGRAFASHRNGDNYSKEHSKGFLHMFRKKKGYDSIHPTGDDVESPTSPARYAASSSLLGKNGSDISLAERQSSASDPDKTCSRTRKLTQTPPVKKYAFATLDGFNYRLIDVTDVDAADALRATICNSVGIEDPASALIYLTEPGQVAHEEALSDTMLVVNRRTKSDPTGALKLFVHHASKSAASAAVAQSAGLGLSFGDRAISTHNTPRKVDDDIWGRSSQTAQARGMSPSQGPRQPTFNPNAGKIFPYERRAFEDGGSAIGADAELARESEAALLAAHEEHMRENERKQRAYFQSKQEQSQKKDSPRSSVYGIKREGVIDFDSRRQSPYEDKKTDTLVPLRKPPLAPAESTTLTKVNSLSRKPNQRARNVSDTDYIKRSNDFGAESQDKQRTSNPSAASPIVGFGLGAALANMGKMSSSIAKPFAPPSVGASSPISTEPLSARPRLEINASGLRHGSPNSSPRLPVFTWGKNNTLFKVPDYKDQDAANVAQAEQARTNLMPAQQEKSRSVSPGSAHPESDPSRASFGADFDFQENEVSFAHSSSIPEQDSDGDSDDGLFAKPLRNSNNNNSAPKKEEPQQPGSLRIARPALTVNTGQRAAKTASVTFKTPVTADFTPGPSAHSAVTEYSEPSDSDRYGSADTNQDPSRLRGVSDDSRRESIIRDDIWASRPPVEGMIEHLDDFFPDVDLDEPYVEGSATSPPMSPTGVSKVDETEPDTSNQREAQGPNLATQESSETLGSDESTLKPKRTPTNVAQRSLARSGGLSRMKSIREVARGAHQLSRNQSMTASNPTNSGAILRRKSTKMFGAKIMQISPRPGARLSQLDPIPQNKVSQGKLPQRQPTFRIIRGQLIGKGTYGRVYLGMNADTGDILAVKQVEVNQKAAGHDKDRIKEMMAALDQEIDTMQHLEHPNIVQYLGCERGDLNISIYLEYIPGGSIGSCLRKHGKFEESVVRSLNRQVLSGLAYLHDQGILHRDLKADNILLDLDGTAKISDFGISKKTDNIYGNDATNSMQGSVFWMAPEVVQSQGQGYSAKVDIWSLGCVVLEMFAGRRPWSKEEAIGAIFKLGSLNQAPPIPEDVSVEITPAALAFMYDCFTIDTFDRPTASTLLSKHPFCTPDPKYNFLDTELHAKIRHVL</sequence>
<protein>
    <recommendedName>
        <fullName evidence="9">Mitogen-activated protein kinase kinae kinase bck1</fullName>
        <ecNumber evidence="2">2.7.11.24</ecNumber>
    </recommendedName>
</protein>
<evidence type="ECO:0000256" key="2">
    <source>
        <dbReference type="ARBA" id="ARBA00012411"/>
    </source>
</evidence>
<keyword evidence="3" id="KW-0808">Transferase</keyword>
<feature type="region of interest" description="Disordered" evidence="11">
    <location>
        <begin position="971"/>
        <end position="1060"/>
    </location>
</feature>
<dbReference type="SUPFAM" id="SSF56112">
    <property type="entry name" value="Protein kinase-like (PK-like)"/>
    <property type="match status" value="1"/>
</dbReference>
<feature type="compositionally biased region" description="Polar residues" evidence="11">
    <location>
        <begin position="1254"/>
        <end position="1268"/>
    </location>
</feature>
<feature type="region of interest" description="Disordered" evidence="11">
    <location>
        <begin position="1"/>
        <end position="108"/>
    </location>
</feature>
<name>A0A2B7Y458_POLH7</name>
<keyword evidence="5 13" id="KW-0418">Kinase</keyword>
<evidence type="ECO:0000256" key="4">
    <source>
        <dbReference type="ARBA" id="ARBA00022741"/>
    </source>
</evidence>
<dbReference type="PROSITE" id="PS00107">
    <property type="entry name" value="PROTEIN_KINASE_ATP"/>
    <property type="match status" value="1"/>
</dbReference>
<feature type="compositionally biased region" description="Pro residues" evidence="11">
    <location>
        <begin position="72"/>
        <end position="82"/>
    </location>
</feature>
<evidence type="ECO:0000256" key="10">
    <source>
        <dbReference type="PROSITE-ProRule" id="PRU10141"/>
    </source>
</evidence>
<dbReference type="InterPro" id="IPR008271">
    <property type="entry name" value="Ser/Thr_kinase_AS"/>
</dbReference>
<evidence type="ECO:0000259" key="12">
    <source>
        <dbReference type="PROSITE" id="PS50011"/>
    </source>
</evidence>
<evidence type="ECO:0000256" key="7">
    <source>
        <dbReference type="ARBA" id="ARBA00047919"/>
    </source>
</evidence>
<dbReference type="CDD" id="cd06629">
    <property type="entry name" value="STKc_Bck1_like"/>
    <property type="match status" value="1"/>
</dbReference>
<feature type="region of interest" description="Disordered" evidence="11">
    <location>
        <begin position="1161"/>
        <end position="1243"/>
    </location>
</feature>
<dbReference type="STRING" id="1447883.A0A2B7Y458"/>
<keyword evidence="4 10" id="KW-0547">Nucleotide-binding</keyword>
<evidence type="ECO:0000313" key="13">
    <source>
        <dbReference type="EMBL" id="PGH18894.1"/>
    </source>
</evidence>
<evidence type="ECO:0000256" key="11">
    <source>
        <dbReference type="SAM" id="MobiDB-lite"/>
    </source>
</evidence>
<feature type="compositionally biased region" description="Polar residues" evidence="11">
    <location>
        <begin position="357"/>
        <end position="367"/>
    </location>
</feature>
<accession>A0A2B7Y458</accession>
<dbReference type="GO" id="GO:0004709">
    <property type="term" value="F:MAP kinase kinase kinase activity"/>
    <property type="evidence" value="ECO:0007669"/>
    <property type="project" value="UniProtKB-ARBA"/>
</dbReference>
<dbReference type="FunFam" id="3.30.200.20:FF:000387">
    <property type="entry name" value="Serine/threonine-protein kinase STE11"/>
    <property type="match status" value="1"/>
</dbReference>